<protein>
    <recommendedName>
        <fullName evidence="3">Zinc/iron-chelating domain-containing protein</fullName>
    </recommendedName>
</protein>
<reference evidence="1 2" key="1">
    <citation type="submission" date="2015-09" db="EMBL/GenBank/DDBJ databases">
        <title>Draft genome sequence of Thermus scotoductus strain K1 isolated from a geothermal spring in Nagorno-Karabakh, Armenia.</title>
        <authorList>
            <person name="Saghatelyan A."/>
            <person name="Poghosyan L."/>
            <person name="Panosyan H."/>
            <person name="Birkeland N.-K."/>
        </authorList>
    </citation>
    <scope>NUCLEOTIDE SEQUENCE [LARGE SCALE GENOMIC DNA]</scope>
    <source>
        <strain evidence="1 2">K1</strain>
    </source>
</reference>
<dbReference type="Pfam" id="PF03692">
    <property type="entry name" value="CxxCxxCC"/>
    <property type="match status" value="1"/>
</dbReference>
<evidence type="ECO:0008006" key="3">
    <source>
        <dbReference type="Google" id="ProtNLM"/>
    </source>
</evidence>
<organism evidence="1 2">
    <name type="scientific">Thermus scotoductus</name>
    <dbReference type="NCBI Taxonomy" id="37636"/>
    <lineage>
        <taxon>Bacteria</taxon>
        <taxon>Thermotogati</taxon>
        <taxon>Deinococcota</taxon>
        <taxon>Deinococci</taxon>
        <taxon>Thermales</taxon>
        <taxon>Thermaceae</taxon>
        <taxon>Thermus</taxon>
    </lineage>
</organism>
<sequence>MNSVEAHWLALEADLADYLAKKGITPSCRAGCFACCHGLVTLSRLEGEALLPHLSEAQRSRLLKEGPRRLALLREGKDDPHFPSQFFLTRTPCPFLEEGLCGVYPWRPLACRGLLTQGDPRLCEPEAGLQRGHFLSAPWRMARLRMEAVWEEEKRRYGFLVLGELATLLYLLLSGFPGERKEAETLLEALGILGGRWGFQVV</sequence>
<accession>A0A0N0IQU0</accession>
<comment type="caution">
    <text evidence="1">The sequence shown here is derived from an EMBL/GenBank/DDBJ whole genome shotgun (WGS) entry which is preliminary data.</text>
</comment>
<dbReference type="EMBL" id="LJJR01000013">
    <property type="protein sequence ID" value="KPD32098.1"/>
    <property type="molecule type" value="Genomic_DNA"/>
</dbReference>
<dbReference type="InterPro" id="IPR005358">
    <property type="entry name" value="Puta_zinc/iron-chelating_dom"/>
</dbReference>
<dbReference type="AlphaFoldDB" id="A0A0N0IQU0"/>
<proteinExistence type="predicted"/>
<gene>
    <name evidence="1" type="ORF">AN926_05820</name>
</gene>
<name>A0A0N0IQU0_THESC</name>
<evidence type="ECO:0000313" key="1">
    <source>
        <dbReference type="EMBL" id="KPD32098.1"/>
    </source>
</evidence>
<evidence type="ECO:0000313" key="2">
    <source>
        <dbReference type="Proteomes" id="UP000053099"/>
    </source>
</evidence>
<dbReference type="Proteomes" id="UP000053099">
    <property type="component" value="Unassembled WGS sequence"/>
</dbReference>
<dbReference type="PATRIC" id="fig|37636.3.peg.221"/>